<dbReference type="InterPro" id="IPR002316">
    <property type="entry name" value="Pro-tRNA-ligase_IIa"/>
</dbReference>
<evidence type="ECO:0000256" key="6">
    <source>
        <dbReference type="ARBA" id="ARBA00023146"/>
    </source>
</evidence>
<gene>
    <name evidence="11" type="ORF">Slati_0632100</name>
</gene>
<comment type="caution">
    <text evidence="11">The sequence shown here is derived from an EMBL/GenBank/DDBJ whole genome shotgun (WGS) entry which is preliminary data.</text>
</comment>
<dbReference type="GO" id="GO:0005737">
    <property type="term" value="C:cytoplasm"/>
    <property type="evidence" value="ECO:0007669"/>
    <property type="project" value="InterPro"/>
</dbReference>
<dbReference type="PANTHER" id="PTHR43382:SF2">
    <property type="entry name" value="BIFUNCTIONAL GLUTAMATE_PROLINE--TRNA LIGASE"/>
    <property type="match status" value="1"/>
</dbReference>
<evidence type="ECO:0000256" key="2">
    <source>
        <dbReference type="ARBA" id="ARBA00022598"/>
    </source>
</evidence>
<evidence type="ECO:0000256" key="3">
    <source>
        <dbReference type="ARBA" id="ARBA00022741"/>
    </source>
</evidence>
<dbReference type="GO" id="GO:0005524">
    <property type="term" value="F:ATP binding"/>
    <property type="evidence" value="ECO:0007669"/>
    <property type="project" value="UniProtKB-KW"/>
</dbReference>
<evidence type="ECO:0000313" key="11">
    <source>
        <dbReference type="EMBL" id="KAL0460049.1"/>
    </source>
</evidence>
<dbReference type="InterPro" id="IPR004499">
    <property type="entry name" value="Pro-tRNA-ligase_IIa_arc-type"/>
</dbReference>
<dbReference type="Pfam" id="PF03129">
    <property type="entry name" value="HGTP_anticodon"/>
    <property type="match status" value="1"/>
</dbReference>
<keyword evidence="5" id="KW-0648">Protein biosynthesis</keyword>
<dbReference type="Gene3D" id="3.30.110.30">
    <property type="entry name" value="C-terminal domain of ProRS"/>
    <property type="match status" value="1"/>
</dbReference>
<dbReference type="InterPro" id="IPR045864">
    <property type="entry name" value="aa-tRNA-synth_II/BPL/LPL"/>
</dbReference>
<accession>A0AAW2Y2W1</accession>
<evidence type="ECO:0000259" key="10">
    <source>
        <dbReference type="PROSITE" id="PS50862"/>
    </source>
</evidence>
<dbReference type="Gene3D" id="3.40.50.800">
    <property type="entry name" value="Anticodon-binding domain"/>
    <property type="match status" value="1"/>
</dbReference>
<keyword evidence="2 11" id="KW-0436">Ligase</keyword>
<name>A0AAW2Y2W1_9LAMI</name>
<keyword evidence="6" id="KW-0030">Aminoacyl-tRNA synthetase</keyword>
<evidence type="ECO:0000256" key="1">
    <source>
        <dbReference type="ARBA" id="ARBA00012831"/>
    </source>
</evidence>
<sequence length="425" mass="48141">MAGKGANTSATKGKKKEVKKETGLGLSYNKDENFGEWYSEVVVNGEMIEYYDISGCYILRPWAMSIWEIMQTFFDAEIKKMKIKNCYFPLFVSSGVLQKEKDHIEGFAPEVAWVTKSGESELEMPIAIRPTSETVMYPYFSKWIRGHRDLPLRLNQWCNVVRWEFSNPTPFIRSREFLWQEGHTAFATMEEADTEIGVMVMVHGDDKGLVLPPKVASVQVIVIPVPYKDANTQGIFDACAATVKTLNEAGFRAEADYRDNYSPGWKYSHWEMKGVPLRIEIGPKDLANNQVRVVRRDNSAKSDISMASLVEGVKETLDNIQQSLFDVAKQKRDACIQVVNTWEEFAEALGQKKMILAPWCDEEGPCALHPASQFRQKNPGRKAASSGSSKAKDTNKKAKRKPPAQSEGRKKRREVESNRDEDDAD</sequence>
<organism evidence="11">
    <name type="scientific">Sesamum latifolium</name>
    <dbReference type="NCBI Taxonomy" id="2727402"/>
    <lineage>
        <taxon>Eukaryota</taxon>
        <taxon>Viridiplantae</taxon>
        <taxon>Streptophyta</taxon>
        <taxon>Embryophyta</taxon>
        <taxon>Tracheophyta</taxon>
        <taxon>Spermatophyta</taxon>
        <taxon>Magnoliopsida</taxon>
        <taxon>eudicotyledons</taxon>
        <taxon>Gunneridae</taxon>
        <taxon>Pentapetalae</taxon>
        <taxon>asterids</taxon>
        <taxon>lamiids</taxon>
        <taxon>Lamiales</taxon>
        <taxon>Pedaliaceae</taxon>
        <taxon>Sesamum</taxon>
    </lineage>
</organism>
<keyword evidence="3" id="KW-0547">Nucleotide-binding</keyword>
<dbReference type="GO" id="GO:0017101">
    <property type="term" value="C:aminoacyl-tRNA synthetase multienzyme complex"/>
    <property type="evidence" value="ECO:0007669"/>
    <property type="project" value="TreeGrafter"/>
</dbReference>
<dbReference type="EMBL" id="JACGWN010000002">
    <property type="protein sequence ID" value="KAL0460049.1"/>
    <property type="molecule type" value="Genomic_DNA"/>
</dbReference>
<dbReference type="FunFam" id="3.40.50.800:FF:000005">
    <property type="entry name" value="bifunctional glutamate/proline--tRNA ligase"/>
    <property type="match status" value="1"/>
</dbReference>
<dbReference type="AlphaFoldDB" id="A0AAW2Y2W1"/>
<reference evidence="11" key="2">
    <citation type="journal article" date="2024" name="Plant">
        <title>Genomic evolution and insights into agronomic trait innovations of Sesamum species.</title>
        <authorList>
            <person name="Miao H."/>
            <person name="Wang L."/>
            <person name="Qu L."/>
            <person name="Liu H."/>
            <person name="Sun Y."/>
            <person name="Le M."/>
            <person name="Wang Q."/>
            <person name="Wei S."/>
            <person name="Zheng Y."/>
            <person name="Lin W."/>
            <person name="Duan Y."/>
            <person name="Cao H."/>
            <person name="Xiong S."/>
            <person name="Wang X."/>
            <person name="Wei L."/>
            <person name="Li C."/>
            <person name="Ma Q."/>
            <person name="Ju M."/>
            <person name="Zhao R."/>
            <person name="Li G."/>
            <person name="Mu C."/>
            <person name="Tian Q."/>
            <person name="Mei H."/>
            <person name="Zhang T."/>
            <person name="Gao T."/>
            <person name="Zhang H."/>
        </authorList>
    </citation>
    <scope>NUCLEOTIDE SEQUENCE</scope>
    <source>
        <strain evidence="11">KEN1</strain>
    </source>
</reference>
<evidence type="ECO:0000256" key="9">
    <source>
        <dbReference type="SAM" id="MobiDB-lite"/>
    </source>
</evidence>
<dbReference type="PANTHER" id="PTHR43382">
    <property type="entry name" value="PROLYL-TRNA SYNTHETASE"/>
    <property type="match status" value="1"/>
</dbReference>
<dbReference type="InterPro" id="IPR002314">
    <property type="entry name" value="aa-tRNA-synt_IIb"/>
</dbReference>
<proteinExistence type="predicted"/>
<dbReference type="InterPro" id="IPR017449">
    <property type="entry name" value="Pro-tRNA_synth_II"/>
</dbReference>
<evidence type="ECO:0000256" key="7">
    <source>
        <dbReference type="ARBA" id="ARBA00029731"/>
    </source>
</evidence>
<dbReference type="InterPro" id="IPR036621">
    <property type="entry name" value="Anticodon-bd_dom_sf"/>
</dbReference>
<evidence type="ECO:0000256" key="4">
    <source>
        <dbReference type="ARBA" id="ARBA00022840"/>
    </source>
</evidence>
<dbReference type="CDD" id="cd00862">
    <property type="entry name" value="ProRS_anticodon_zinc"/>
    <property type="match status" value="1"/>
</dbReference>
<dbReference type="SUPFAM" id="SSF52954">
    <property type="entry name" value="Class II aaRS ABD-related"/>
    <property type="match status" value="1"/>
</dbReference>
<dbReference type="PRINTS" id="PR01046">
    <property type="entry name" value="TRNASYNTHPRO"/>
</dbReference>
<dbReference type="Pfam" id="PF00587">
    <property type="entry name" value="tRNA-synt_2b"/>
    <property type="match status" value="1"/>
</dbReference>
<dbReference type="InterPro" id="IPR004154">
    <property type="entry name" value="Anticodon-bd"/>
</dbReference>
<dbReference type="EC" id="6.1.1.15" evidence="1"/>
<dbReference type="Gene3D" id="3.30.930.10">
    <property type="entry name" value="Bira Bifunctional Protein, Domain 2"/>
    <property type="match status" value="1"/>
</dbReference>
<dbReference type="PROSITE" id="PS50862">
    <property type="entry name" value="AA_TRNA_LIGASE_II"/>
    <property type="match status" value="1"/>
</dbReference>
<comment type="catalytic activity">
    <reaction evidence="8">
        <text>tRNA(Pro) + L-proline + ATP = L-prolyl-tRNA(Pro) + AMP + diphosphate</text>
        <dbReference type="Rhea" id="RHEA:14305"/>
        <dbReference type="Rhea" id="RHEA-COMP:9700"/>
        <dbReference type="Rhea" id="RHEA-COMP:9702"/>
        <dbReference type="ChEBI" id="CHEBI:30616"/>
        <dbReference type="ChEBI" id="CHEBI:33019"/>
        <dbReference type="ChEBI" id="CHEBI:60039"/>
        <dbReference type="ChEBI" id="CHEBI:78442"/>
        <dbReference type="ChEBI" id="CHEBI:78532"/>
        <dbReference type="ChEBI" id="CHEBI:456215"/>
        <dbReference type="EC" id="6.1.1.15"/>
    </reaction>
</comment>
<dbReference type="InterPro" id="IPR006195">
    <property type="entry name" value="aa-tRNA-synth_II"/>
</dbReference>
<reference evidence="11" key="1">
    <citation type="submission" date="2020-06" db="EMBL/GenBank/DDBJ databases">
        <authorList>
            <person name="Li T."/>
            <person name="Hu X."/>
            <person name="Zhang T."/>
            <person name="Song X."/>
            <person name="Zhang H."/>
            <person name="Dai N."/>
            <person name="Sheng W."/>
            <person name="Hou X."/>
            <person name="Wei L."/>
        </authorList>
    </citation>
    <scope>NUCLEOTIDE SEQUENCE</scope>
    <source>
        <strain evidence="11">KEN1</strain>
        <tissue evidence="11">Leaf</tissue>
    </source>
</reference>
<protein>
    <recommendedName>
        <fullName evidence="1">proline--tRNA ligase</fullName>
        <ecNumber evidence="1">6.1.1.15</ecNumber>
    </recommendedName>
    <alternativeName>
        <fullName evidence="7">Prolyl-tRNA synthetase</fullName>
    </alternativeName>
</protein>
<feature type="region of interest" description="Disordered" evidence="9">
    <location>
        <begin position="370"/>
        <end position="425"/>
    </location>
</feature>
<dbReference type="SUPFAM" id="SSF55681">
    <property type="entry name" value="Class II aaRS and biotin synthetases"/>
    <property type="match status" value="1"/>
</dbReference>
<evidence type="ECO:0000256" key="8">
    <source>
        <dbReference type="ARBA" id="ARBA00047671"/>
    </source>
</evidence>
<keyword evidence="4" id="KW-0067">ATP-binding</keyword>
<evidence type="ECO:0000256" key="5">
    <source>
        <dbReference type="ARBA" id="ARBA00022917"/>
    </source>
</evidence>
<feature type="domain" description="Aminoacyl-transfer RNA synthetases class-II family profile" evidence="10">
    <location>
        <begin position="89"/>
        <end position="196"/>
    </location>
</feature>
<dbReference type="GO" id="GO:0006433">
    <property type="term" value="P:prolyl-tRNA aminoacylation"/>
    <property type="evidence" value="ECO:0007669"/>
    <property type="project" value="InterPro"/>
</dbReference>
<dbReference type="GO" id="GO:0004827">
    <property type="term" value="F:proline-tRNA ligase activity"/>
    <property type="evidence" value="ECO:0007669"/>
    <property type="project" value="UniProtKB-EC"/>
</dbReference>